<dbReference type="Proteomes" id="UP000827976">
    <property type="component" value="Chromosome 11"/>
</dbReference>
<keyword evidence="2" id="KW-1185">Reference proteome</keyword>
<evidence type="ECO:0000313" key="2">
    <source>
        <dbReference type="Proteomes" id="UP000827976"/>
    </source>
</evidence>
<accession>A0ACB7V833</accession>
<protein>
    <submittedName>
        <fullName evidence="1">Non-specific serine/threonine protein kinase protein</fullName>
        <ecNumber evidence="1">2.7.11.1</ecNumber>
    </submittedName>
</protein>
<keyword evidence="1" id="KW-0808">Transferase</keyword>
<gene>
    <name evidence="1" type="ORF">IHE45_11G084000</name>
</gene>
<keyword evidence="1" id="KW-0723">Serine/threonine-protein kinase</keyword>
<dbReference type="EC" id="2.7.11.1" evidence="1"/>
<name>A0ACB7V833_DIOAL</name>
<reference evidence="2" key="1">
    <citation type="journal article" date="2022" name="Nat. Commun.">
        <title>Chromosome evolution and the genetic basis of agronomically important traits in greater yam.</title>
        <authorList>
            <person name="Bredeson J.V."/>
            <person name="Lyons J.B."/>
            <person name="Oniyinde I.O."/>
            <person name="Okereke N.R."/>
            <person name="Kolade O."/>
            <person name="Nnabue I."/>
            <person name="Nwadili C.O."/>
            <person name="Hribova E."/>
            <person name="Parker M."/>
            <person name="Nwogha J."/>
            <person name="Shu S."/>
            <person name="Carlson J."/>
            <person name="Kariba R."/>
            <person name="Muthemba S."/>
            <person name="Knop K."/>
            <person name="Barton G.J."/>
            <person name="Sherwood A.V."/>
            <person name="Lopez-Montes A."/>
            <person name="Asiedu R."/>
            <person name="Jamnadass R."/>
            <person name="Muchugi A."/>
            <person name="Goodstein D."/>
            <person name="Egesi C.N."/>
            <person name="Featherston J."/>
            <person name="Asfaw A."/>
            <person name="Simpson G.G."/>
            <person name="Dolezel J."/>
            <person name="Hendre P.S."/>
            <person name="Van Deynze A."/>
            <person name="Kumar P.L."/>
            <person name="Obidiegwu J.E."/>
            <person name="Bhattacharjee R."/>
            <person name="Rokhsar D.S."/>
        </authorList>
    </citation>
    <scope>NUCLEOTIDE SEQUENCE [LARGE SCALE GENOMIC DNA]</scope>
    <source>
        <strain evidence="2">cv. TDa95/00328</strain>
    </source>
</reference>
<dbReference type="EMBL" id="CM037021">
    <property type="protein sequence ID" value="KAH7669529.1"/>
    <property type="molecule type" value="Genomic_DNA"/>
</dbReference>
<proteinExistence type="predicted"/>
<comment type="caution">
    <text evidence="1">The sequence shown here is derived from an EMBL/GenBank/DDBJ whole genome shotgun (WGS) entry which is preliminary data.</text>
</comment>
<organism evidence="1 2">
    <name type="scientific">Dioscorea alata</name>
    <name type="common">Purple yam</name>
    <dbReference type="NCBI Taxonomy" id="55571"/>
    <lineage>
        <taxon>Eukaryota</taxon>
        <taxon>Viridiplantae</taxon>
        <taxon>Streptophyta</taxon>
        <taxon>Embryophyta</taxon>
        <taxon>Tracheophyta</taxon>
        <taxon>Spermatophyta</taxon>
        <taxon>Magnoliopsida</taxon>
        <taxon>Liliopsida</taxon>
        <taxon>Dioscoreales</taxon>
        <taxon>Dioscoreaceae</taxon>
        <taxon>Dioscorea</taxon>
    </lineage>
</organism>
<evidence type="ECO:0000313" key="1">
    <source>
        <dbReference type="EMBL" id="KAH7669529.1"/>
    </source>
</evidence>
<sequence length="909" mass="102231">MAIVSSSVALHLRQPQMERRLVRSLEESPSSRSVGSGGGGTEDEMGVAPVRREEENEAPEKVFVAVGKDFKDGKTLISWVCQNTPKEKKIVLVHVHRPAQMIPMMGSKFPASQLAEQQVKAYRQVEKQKMNKGLDEYLLFCSQLKFQAEKLVIETDDVAKGLIEVISQHRITNLVMGAAADKQYSKKMKAPKSKTAINVQQQADQSCKIWFVCKGNLICTRDADLDGYGTQQPAMVSPSSSSGHSEDLRSKSLPGHTEASNWLPNIALELFKNKSASNRFESPGDRTLNPKRRLSSQGSAVDLWDEVPQTPQAPSHSPMTEEILISNSGPLPIPNDEESEVGSVTLPSLHESDEDAHFSSPQHELMILQEEAGLDDEVYQSLQHALTEVENSKQEAYEEARRRQKAEREAMEAMRKAKASEYLFVKEMKQRKEIEETLAREKLELEKLKIQNDRVSEKLGKALEQKQALEACISNSHLIVKDFEEKLSTAQSELNWLQKEHEDLQRERDNANREIEELRQRKEVGSSVYRPLNFLEFSYSELQQATQNFDKSMKIGEGGYGTVYRGFLRHTAVAIKLLSPQSKQGEAEFQQELDVLSKVRHPNLVILIGACLEKRALVYEFLSNGCLEDRLVCKDNTAPLTWQVRTRIAAEICSALTFLHSNKPHTIVHGDLKPANILLDSNFVSKLGDFGICRLLLQSNDTTNLFRETHPKGTFVYMDPEFISTGQLTPRSDTYSFGVILLRLLTRRPPLGIVREVQEAIEKGCLHEILDPSAGDWPFVQAKQLAQLALRCCEISRKNRPDLGKEVWKVLEPMAKTVANIGSLSDPSGASADDSSCVPSYFICPVFQEIMKEPHIASDGYTYEAEAIRGWLDSGHETSPMTNLTLAHRELIPNLALRSAIREWMEQRK</sequence>
<keyword evidence="1" id="KW-0418">Kinase</keyword>